<keyword evidence="3" id="KW-1185">Reference proteome</keyword>
<reference evidence="2" key="4">
    <citation type="submission" date="2025-05" db="UniProtKB">
        <authorList>
            <consortium name="EnsemblFungi"/>
        </authorList>
    </citation>
    <scope>IDENTIFICATION</scope>
    <source>
        <strain evidence="2">isolate 1-1 / race 1 (BBBD)</strain>
    </source>
</reference>
<reference evidence="2 3" key="3">
    <citation type="journal article" date="2017" name="G3 (Bethesda)">
        <title>Comparative analysis highlights variable genome content of wheat rusts and divergence of the mating loci.</title>
        <authorList>
            <person name="Cuomo C.A."/>
            <person name="Bakkeren G."/>
            <person name="Khalil H.B."/>
            <person name="Panwar V."/>
            <person name="Joly D."/>
            <person name="Linning R."/>
            <person name="Sakthikumar S."/>
            <person name="Song X."/>
            <person name="Adiconis X."/>
            <person name="Fan L."/>
            <person name="Goldberg J.M."/>
            <person name="Levin J.Z."/>
            <person name="Young S."/>
            <person name="Zeng Q."/>
            <person name="Anikster Y."/>
            <person name="Bruce M."/>
            <person name="Wang M."/>
            <person name="Yin C."/>
            <person name="McCallum B."/>
            <person name="Szabo L.J."/>
            <person name="Hulbert S."/>
            <person name="Chen X."/>
            <person name="Fellers J.P."/>
        </authorList>
    </citation>
    <scope>NUCLEOTIDE SEQUENCE</scope>
    <source>
        <strain evidence="3">Isolate 1-1 / race 1 (BBBD)</strain>
        <strain evidence="2">isolate 1-1 / race 1 (BBBD)</strain>
    </source>
</reference>
<name>A0A180G7N4_PUCT1</name>
<accession>A0A180G7N4</accession>
<dbReference type="Proteomes" id="UP000005240">
    <property type="component" value="Unassembled WGS sequence"/>
</dbReference>
<evidence type="ECO:0000313" key="2">
    <source>
        <dbReference type="EnsemblFungi" id="PTTG_29237-t43_1-p1"/>
    </source>
</evidence>
<sequence length="140" mass="15500">ILERFQGLFIPPSHPSSNPPTTLANRFHTPSTTTDNPLFQVRHVSHIKPRHCACTFDYCLWLTTIGQFQTHIGVPCGDSHSNHMSEGLLSKHVAPCLQEQRHPLRVNVPMDNNSVVVSSITPAPCGSPEQPLACRKCLSQ</sequence>
<dbReference type="VEuPathDB" id="FungiDB:PTTG_29237"/>
<feature type="non-terminal residue" evidence="1">
    <location>
        <position position="1"/>
    </location>
</feature>
<dbReference type="AlphaFoldDB" id="A0A180G7N4"/>
<proteinExistence type="predicted"/>
<reference evidence="1" key="1">
    <citation type="submission" date="2009-11" db="EMBL/GenBank/DDBJ databases">
        <authorList>
            <consortium name="The Broad Institute Genome Sequencing Platform"/>
            <person name="Ward D."/>
            <person name="Feldgarden M."/>
            <person name="Earl A."/>
            <person name="Young S.K."/>
            <person name="Zeng Q."/>
            <person name="Koehrsen M."/>
            <person name="Alvarado L."/>
            <person name="Berlin A."/>
            <person name="Bochicchio J."/>
            <person name="Borenstein D."/>
            <person name="Chapman S.B."/>
            <person name="Chen Z."/>
            <person name="Engels R."/>
            <person name="Freedman E."/>
            <person name="Gellesch M."/>
            <person name="Goldberg J."/>
            <person name="Griggs A."/>
            <person name="Gujja S."/>
            <person name="Heilman E."/>
            <person name="Heiman D."/>
            <person name="Hepburn T."/>
            <person name="Howarth C."/>
            <person name="Jen D."/>
            <person name="Larson L."/>
            <person name="Lewis B."/>
            <person name="Mehta T."/>
            <person name="Park D."/>
            <person name="Pearson M."/>
            <person name="Roberts A."/>
            <person name="Saif S."/>
            <person name="Shea T."/>
            <person name="Shenoy N."/>
            <person name="Sisk P."/>
            <person name="Stolte C."/>
            <person name="Sykes S."/>
            <person name="Thomson T."/>
            <person name="Walk T."/>
            <person name="White J."/>
            <person name="Yandava C."/>
            <person name="Izard J."/>
            <person name="Baranova O.V."/>
            <person name="Blanton J.M."/>
            <person name="Tanner A.C."/>
            <person name="Dewhirst F.E."/>
            <person name="Haas B."/>
            <person name="Nusbaum C."/>
            <person name="Birren B."/>
        </authorList>
    </citation>
    <scope>NUCLEOTIDE SEQUENCE [LARGE SCALE GENOMIC DNA]</scope>
    <source>
        <strain evidence="1">1-1 BBBD Race 1</strain>
    </source>
</reference>
<evidence type="ECO:0000313" key="1">
    <source>
        <dbReference type="EMBL" id="OAV87913.1"/>
    </source>
</evidence>
<dbReference type="EnsemblFungi" id="PTTG_29237-t43_1">
    <property type="protein sequence ID" value="PTTG_29237-t43_1-p1"/>
    <property type="gene ID" value="PTTG_29237"/>
</dbReference>
<evidence type="ECO:0000313" key="3">
    <source>
        <dbReference type="Proteomes" id="UP000005240"/>
    </source>
</evidence>
<reference evidence="1" key="2">
    <citation type="submission" date="2016-05" db="EMBL/GenBank/DDBJ databases">
        <title>Comparative analysis highlights variable genome content of wheat rusts and divergence of the mating loci.</title>
        <authorList>
            <person name="Cuomo C.A."/>
            <person name="Bakkeren G."/>
            <person name="Szabo L."/>
            <person name="Khalil H."/>
            <person name="Joly D."/>
            <person name="Goldberg J."/>
            <person name="Young S."/>
            <person name="Zeng Q."/>
            <person name="Fellers J."/>
        </authorList>
    </citation>
    <scope>NUCLEOTIDE SEQUENCE [LARGE SCALE GENOMIC DNA]</scope>
    <source>
        <strain evidence="1">1-1 BBBD Race 1</strain>
    </source>
</reference>
<protein>
    <submittedName>
        <fullName evidence="1 2">Uncharacterized protein</fullName>
    </submittedName>
</protein>
<gene>
    <name evidence="1" type="ORF">PTTG_29237</name>
</gene>
<dbReference type="EMBL" id="ADAS02000251">
    <property type="protein sequence ID" value="OAV87913.1"/>
    <property type="molecule type" value="Genomic_DNA"/>
</dbReference>
<organism evidence="1">
    <name type="scientific">Puccinia triticina (isolate 1-1 / race 1 (BBBD))</name>
    <name type="common">Brown leaf rust fungus</name>
    <dbReference type="NCBI Taxonomy" id="630390"/>
    <lineage>
        <taxon>Eukaryota</taxon>
        <taxon>Fungi</taxon>
        <taxon>Dikarya</taxon>
        <taxon>Basidiomycota</taxon>
        <taxon>Pucciniomycotina</taxon>
        <taxon>Pucciniomycetes</taxon>
        <taxon>Pucciniales</taxon>
        <taxon>Pucciniaceae</taxon>
        <taxon>Puccinia</taxon>
    </lineage>
</organism>